<keyword evidence="14" id="KW-0333">Golgi apparatus</keyword>
<dbReference type="InterPro" id="IPR022384">
    <property type="entry name" value="FormiminoTrfase_cat_dom_sf"/>
</dbReference>
<dbReference type="NCBIfam" id="TIGR02024">
    <property type="entry name" value="FtcD"/>
    <property type="match status" value="1"/>
</dbReference>
<keyword evidence="13" id="KW-0290">Folate-binding</keyword>
<feature type="domain" description="Formiminotransferase C-terminal subdomain" evidence="21">
    <location>
        <begin position="182"/>
        <end position="326"/>
    </location>
</feature>
<dbReference type="InterPro" id="IPR013802">
    <property type="entry name" value="Formiminotransferase_C"/>
</dbReference>
<keyword evidence="12" id="KW-0369">Histidine metabolism</keyword>
<dbReference type="InterPro" id="IPR051623">
    <property type="entry name" value="FTCD"/>
</dbReference>
<organism evidence="23 24">
    <name type="scientific">Daphnia magna</name>
    <dbReference type="NCBI Taxonomy" id="35525"/>
    <lineage>
        <taxon>Eukaryota</taxon>
        <taxon>Metazoa</taxon>
        <taxon>Ecdysozoa</taxon>
        <taxon>Arthropoda</taxon>
        <taxon>Crustacea</taxon>
        <taxon>Branchiopoda</taxon>
        <taxon>Diplostraca</taxon>
        <taxon>Cladocera</taxon>
        <taxon>Anomopoda</taxon>
        <taxon>Daphniidae</taxon>
        <taxon>Daphnia</taxon>
    </lineage>
</organism>
<dbReference type="Gene3D" id="3.30.70.670">
    <property type="entry name" value="Formiminotransferase, C-terminal subdomain"/>
    <property type="match status" value="1"/>
</dbReference>
<evidence type="ECO:0000259" key="21">
    <source>
        <dbReference type="SMART" id="SM01221"/>
    </source>
</evidence>
<dbReference type="SMART" id="SM01222">
    <property type="entry name" value="FTCD_N"/>
    <property type="match status" value="1"/>
</dbReference>
<keyword evidence="15" id="KW-0206">Cytoskeleton</keyword>
<dbReference type="InterPro" id="IPR012886">
    <property type="entry name" value="Formiminotransferase_N"/>
</dbReference>
<keyword evidence="16" id="KW-0456">Lyase</keyword>
<comment type="similarity">
    <text evidence="5">In the N-terminal section; belongs to the formiminotransferase family.</text>
</comment>
<evidence type="ECO:0000259" key="22">
    <source>
        <dbReference type="SMART" id="SM01222"/>
    </source>
</evidence>
<dbReference type="PANTHER" id="PTHR12234">
    <property type="entry name" value="FORMIMINOTRANSFERASE-CYCLODEAMINASE"/>
    <property type="match status" value="1"/>
</dbReference>
<keyword evidence="10" id="KW-0963">Cytoplasm</keyword>
<dbReference type="Proteomes" id="UP001234178">
    <property type="component" value="Unassembled WGS sequence"/>
</dbReference>
<evidence type="ECO:0000256" key="18">
    <source>
        <dbReference type="ARBA" id="ARBA00025506"/>
    </source>
</evidence>
<evidence type="ECO:0000256" key="15">
    <source>
        <dbReference type="ARBA" id="ARBA00023212"/>
    </source>
</evidence>
<evidence type="ECO:0000256" key="4">
    <source>
        <dbReference type="ARBA" id="ARBA00005082"/>
    </source>
</evidence>
<keyword evidence="11" id="KW-0808">Transferase</keyword>
<dbReference type="Gene3D" id="3.30.990.10">
    <property type="entry name" value="Formiminotransferase, N-terminal subdomain"/>
    <property type="match status" value="1"/>
</dbReference>
<evidence type="ECO:0000313" key="23">
    <source>
        <dbReference type="EMBL" id="KAK4023159.1"/>
    </source>
</evidence>
<evidence type="ECO:0000256" key="13">
    <source>
        <dbReference type="ARBA" id="ARBA00022954"/>
    </source>
</evidence>
<proteinExistence type="inferred from homology"/>
<evidence type="ECO:0000256" key="16">
    <source>
        <dbReference type="ARBA" id="ARBA00023239"/>
    </source>
</evidence>
<dbReference type="Gene3D" id="1.20.120.680">
    <property type="entry name" value="Formiminotetrahydrofolate cyclodeaminase monomer, up-and-down helical bundle"/>
    <property type="match status" value="1"/>
</dbReference>
<evidence type="ECO:0000256" key="7">
    <source>
        <dbReference type="ARBA" id="ARBA00012252"/>
    </source>
</evidence>
<evidence type="ECO:0000256" key="3">
    <source>
        <dbReference type="ARBA" id="ARBA00004555"/>
    </source>
</evidence>
<evidence type="ECO:0000256" key="8">
    <source>
        <dbReference type="ARBA" id="ARBA00012998"/>
    </source>
</evidence>
<comment type="function">
    <text evidence="18">Folate-dependent enzyme, that displays both transferase and deaminase activity. Serves to channel one-carbon units from formiminoglutamate to the folate pool.</text>
</comment>
<gene>
    <name evidence="23" type="ORF">OUZ56_008588</name>
</gene>
<comment type="subunit">
    <text evidence="19">Homooctamer, including four polyglutamate binding sites. The subunits are arranged as a tetramer of dimers, and form a planar ring-shaped structure.</text>
</comment>
<comment type="subcellular location">
    <subcellularLocation>
        <location evidence="2">Cytoplasm</location>
        <location evidence="2">Cytoskeleton</location>
        <location evidence="2">Microtubule organizing center</location>
        <location evidence="2">Centrosome</location>
        <location evidence="2">Centriole</location>
    </subcellularLocation>
    <subcellularLocation>
        <location evidence="3">Golgi apparatus</location>
    </subcellularLocation>
</comment>
<dbReference type="EC" id="4.3.1.4" evidence="8"/>
<evidence type="ECO:0000256" key="6">
    <source>
        <dbReference type="ARBA" id="ARBA00010825"/>
    </source>
</evidence>
<name>A0ABR0ADG2_9CRUS</name>
<sequence>MSKIVECVPNFSEGRDPQIIEAISSAIRATANVTLLDVDPGTSTNRTVYTFVGSPSDVVEAALAASRVAYQLIDMARHKGEHPRMGALDVCPFIPVQGVDVDDCVQCAKEFGRRLADELSLPVYLYGMAAEKGAHRISLPQIRAGEYEAIKDKINKDEWKPDFGPCEFVSRWGATATGVRKFLIAFNINVLGTKEQAHRIALNLREQGRGSNEPGRLKAVQGIGWWLEEAQMAQISLNLTDHDVTPIHAAYEEARNDAHQLNVAIMGSEIVGLVPLKAILQAADYYIEKEKLMLLEEEQKVRLAIDRLGLGALHPFHPKERIIEYRLNVTNVGPLARLSVEKFILSVGARTSAPGGGSVAALLAALGCGLSTMVGQMTYGKRQFEVVDSTIRRLLPPLHDAMIHSIPMIDADTDAFNDYMMAMKLSPVGGGREAAMEAGLRQAIDVPLHLAKHVDAVWQTLVEMAAVGNINCKSDLQVAARCLKTAVQSARDNVIINLSNAHLKDETYKTETRQAIDRVAETARAQCRQVLDILEKRSQ</sequence>
<dbReference type="InterPro" id="IPR004227">
    <property type="entry name" value="Formiminotransferase_cat"/>
</dbReference>
<keyword evidence="24" id="KW-1185">Reference proteome</keyword>
<evidence type="ECO:0000256" key="2">
    <source>
        <dbReference type="ARBA" id="ARBA00004114"/>
    </source>
</evidence>
<evidence type="ECO:0000256" key="10">
    <source>
        <dbReference type="ARBA" id="ARBA00022490"/>
    </source>
</evidence>
<evidence type="ECO:0000256" key="11">
    <source>
        <dbReference type="ARBA" id="ARBA00022679"/>
    </source>
</evidence>
<evidence type="ECO:0000256" key="19">
    <source>
        <dbReference type="ARBA" id="ARBA00025915"/>
    </source>
</evidence>
<dbReference type="InterPro" id="IPR037070">
    <property type="entry name" value="Formiminotransferase_C_sf"/>
</dbReference>
<evidence type="ECO:0000256" key="5">
    <source>
        <dbReference type="ARBA" id="ARBA00008297"/>
    </source>
</evidence>
<comment type="similarity">
    <text evidence="6">In the C-terminal section; belongs to the cyclodeaminase/cyclohydrolase family.</text>
</comment>
<comment type="function">
    <text evidence="1">Binds and promotes bundling of vimentin filaments originating from the Golgi.</text>
</comment>
<dbReference type="EMBL" id="JAOYFB010000037">
    <property type="protein sequence ID" value="KAK4023159.1"/>
    <property type="molecule type" value="Genomic_DNA"/>
</dbReference>
<dbReference type="InterPro" id="IPR037064">
    <property type="entry name" value="Formiminotransferase_N_sf"/>
</dbReference>
<evidence type="ECO:0000256" key="1">
    <source>
        <dbReference type="ARBA" id="ARBA00002680"/>
    </source>
</evidence>
<accession>A0ABR0ADG2</accession>
<comment type="caution">
    <text evidence="23">The sequence shown here is derived from an EMBL/GenBank/DDBJ whole genome shotgun (WGS) entry which is preliminary data.</text>
</comment>
<dbReference type="PANTHER" id="PTHR12234:SF0">
    <property type="entry name" value="FORMIMIDOYLTRANSFERASE-CYCLODEAMINASE"/>
    <property type="match status" value="1"/>
</dbReference>
<evidence type="ECO:0000256" key="9">
    <source>
        <dbReference type="ARBA" id="ARBA00017787"/>
    </source>
</evidence>
<evidence type="ECO:0000256" key="20">
    <source>
        <dbReference type="ARBA" id="ARBA00030029"/>
    </source>
</evidence>
<dbReference type="EC" id="2.1.2.5" evidence="7"/>
<dbReference type="SUPFAM" id="SSF55116">
    <property type="entry name" value="Formiminotransferase domain of formiminotransferase-cyclodeaminase"/>
    <property type="match status" value="2"/>
</dbReference>
<dbReference type="InterPro" id="IPR007044">
    <property type="entry name" value="Cyclodeamin/CycHdrlase"/>
</dbReference>
<comment type="pathway">
    <text evidence="4">Amino-acid degradation; L-histidine degradation into L-glutamate; L-glutamate from N-formimidoyl-L-glutamate (transferase route): step 1/1.</text>
</comment>
<evidence type="ECO:0000256" key="14">
    <source>
        <dbReference type="ARBA" id="ARBA00023034"/>
    </source>
</evidence>
<dbReference type="Pfam" id="PF04961">
    <property type="entry name" value="FTCD_C"/>
    <property type="match status" value="1"/>
</dbReference>
<reference evidence="23 24" key="1">
    <citation type="journal article" date="2023" name="Nucleic Acids Res.">
        <title>The hologenome of Daphnia magna reveals possible DNA methylation and microbiome-mediated evolution of the host genome.</title>
        <authorList>
            <person name="Chaturvedi A."/>
            <person name="Li X."/>
            <person name="Dhandapani V."/>
            <person name="Marshall H."/>
            <person name="Kissane S."/>
            <person name="Cuenca-Cambronero M."/>
            <person name="Asole G."/>
            <person name="Calvet F."/>
            <person name="Ruiz-Romero M."/>
            <person name="Marangio P."/>
            <person name="Guigo R."/>
            <person name="Rago D."/>
            <person name="Mirbahai L."/>
            <person name="Eastwood N."/>
            <person name="Colbourne J.K."/>
            <person name="Zhou J."/>
            <person name="Mallon E."/>
            <person name="Orsini L."/>
        </authorList>
    </citation>
    <scope>NUCLEOTIDE SEQUENCE [LARGE SCALE GENOMIC DNA]</scope>
    <source>
        <strain evidence="23">LRV0_1</strain>
    </source>
</reference>
<dbReference type="Pfam" id="PF07837">
    <property type="entry name" value="FTCD_N"/>
    <property type="match status" value="1"/>
</dbReference>
<keyword evidence="17" id="KW-0511">Multifunctional enzyme</keyword>
<feature type="domain" description="Formiminotransferase N-terminal subdomain" evidence="22">
    <location>
        <begin position="3"/>
        <end position="181"/>
    </location>
</feature>
<dbReference type="SUPFAM" id="SSF101262">
    <property type="entry name" value="Methenyltetrahydrofolate cyclohydrolase-like"/>
    <property type="match status" value="1"/>
</dbReference>
<protein>
    <recommendedName>
        <fullName evidence="9">Formimidoyltransferase-cyclodeaminase</fullName>
        <ecNumber evidence="7">2.1.2.5</ecNumber>
        <ecNumber evidence="8">4.3.1.4</ecNumber>
    </recommendedName>
    <alternativeName>
        <fullName evidence="20">Formiminotransferase-cyclodeaminase</fullName>
    </alternativeName>
</protein>
<dbReference type="Pfam" id="PF02971">
    <property type="entry name" value="FTCD"/>
    <property type="match status" value="1"/>
</dbReference>
<dbReference type="InterPro" id="IPR036178">
    <property type="entry name" value="Formintransfe-cycloase-like_sf"/>
</dbReference>
<evidence type="ECO:0000256" key="12">
    <source>
        <dbReference type="ARBA" id="ARBA00022808"/>
    </source>
</evidence>
<evidence type="ECO:0000313" key="24">
    <source>
        <dbReference type="Proteomes" id="UP001234178"/>
    </source>
</evidence>
<evidence type="ECO:0000256" key="17">
    <source>
        <dbReference type="ARBA" id="ARBA00023268"/>
    </source>
</evidence>
<dbReference type="SMART" id="SM01221">
    <property type="entry name" value="FTCD"/>
    <property type="match status" value="1"/>
</dbReference>